<keyword evidence="3" id="KW-1185">Reference proteome</keyword>
<evidence type="ECO:0000313" key="2">
    <source>
        <dbReference type="EMBL" id="GIF01406.1"/>
    </source>
</evidence>
<sequence length="142" mass="15794">MKPNRSIPAATVVPVLTYPDVRAAVAWLSAAFGFEERVRIGEDHRAQMRFGDGALIVADTTSRRAAPDRGTGFTHTVLVRVDDVRAHCERARAHGAEIVMEPRDWEYGERQYEAIDLAGHFWVFSETLADVQPEEWGGTTVG</sequence>
<dbReference type="InterPro" id="IPR037523">
    <property type="entry name" value="VOC_core"/>
</dbReference>
<dbReference type="Proteomes" id="UP000636960">
    <property type="component" value="Unassembled WGS sequence"/>
</dbReference>
<gene>
    <name evidence="2" type="ORF">Ari01nite_88700</name>
</gene>
<dbReference type="SUPFAM" id="SSF54593">
    <property type="entry name" value="Glyoxalase/Bleomycin resistance protein/Dihydroxybiphenyl dioxygenase"/>
    <property type="match status" value="1"/>
</dbReference>
<dbReference type="RefSeq" id="WP_203790134.1">
    <property type="nucleotide sequence ID" value="NZ_BOMV01000103.1"/>
</dbReference>
<proteinExistence type="predicted"/>
<dbReference type="Gene3D" id="3.30.720.110">
    <property type="match status" value="1"/>
</dbReference>
<accession>A0A919N1G6</accession>
<dbReference type="InterPro" id="IPR004360">
    <property type="entry name" value="Glyas_Fos-R_dOase_dom"/>
</dbReference>
<dbReference type="Gene3D" id="3.30.720.120">
    <property type="match status" value="1"/>
</dbReference>
<dbReference type="EMBL" id="BOMV01000103">
    <property type="protein sequence ID" value="GIF01406.1"/>
    <property type="molecule type" value="Genomic_DNA"/>
</dbReference>
<feature type="domain" description="VOC" evidence="1">
    <location>
        <begin position="8"/>
        <end position="127"/>
    </location>
</feature>
<reference evidence="2" key="1">
    <citation type="submission" date="2021-01" db="EMBL/GenBank/DDBJ databases">
        <title>Whole genome shotgun sequence of Actinoplanes rishiriensis NBRC 108556.</title>
        <authorList>
            <person name="Komaki H."/>
            <person name="Tamura T."/>
        </authorList>
    </citation>
    <scope>NUCLEOTIDE SEQUENCE</scope>
    <source>
        <strain evidence="2">NBRC 108556</strain>
    </source>
</reference>
<comment type="caution">
    <text evidence="2">The sequence shown here is derived from an EMBL/GenBank/DDBJ whole genome shotgun (WGS) entry which is preliminary data.</text>
</comment>
<name>A0A919N1G6_9ACTN</name>
<dbReference type="PANTHER" id="PTHR34109">
    <property type="entry name" value="BNAUNNG04460D PROTEIN-RELATED"/>
    <property type="match status" value="1"/>
</dbReference>
<dbReference type="Pfam" id="PF00903">
    <property type="entry name" value="Glyoxalase"/>
    <property type="match status" value="1"/>
</dbReference>
<dbReference type="InterPro" id="IPR029068">
    <property type="entry name" value="Glyas_Bleomycin-R_OHBP_Dase"/>
</dbReference>
<evidence type="ECO:0000259" key="1">
    <source>
        <dbReference type="PROSITE" id="PS51819"/>
    </source>
</evidence>
<organism evidence="2 3">
    <name type="scientific">Paractinoplanes rishiriensis</name>
    <dbReference type="NCBI Taxonomy" id="1050105"/>
    <lineage>
        <taxon>Bacteria</taxon>
        <taxon>Bacillati</taxon>
        <taxon>Actinomycetota</taxon>
        <taxon>Actinomycetes</taxon>
        <taxon>Micromonosporales</taxon>
        <taxon>Micromonosporaceae</taxon>
        <taxon>Paractinoplanes</taxon>
    </lineage>
</organism>
<evidence type="ECO:0000313" key="3">
    <source>
        <dbReference type="Proteomes" id="UP000636960"/>
    </source>
</evidence>
<protein>
    <submittedName>
        <fullName evidence="2">Glyoxalase</fullName>
    </submittedName>
</protein>
<dbReference type="AlphaFoldDB" id="A0A919N1G6"/>
<dbReference type="PROSITE" id="PS51819">
    <property type="entry name" value="VOC"/>
    <property type="match status" value="1"/>
</dbReference>